<dbReference type="EMBL" id="JARQWQ010000161">
    <property type="protein sequence ID" value="KAK2547940.1"/>
    <property type="molecule type" value="Genomic_DNA"/>
</dbReference>
<evidence type="ECO:0000313" key="2">
    <source>
        <dbReference type="EMBL" id="KAK2547940.1"/>
    </source>
</evidence>
<evidence type="ECO:0000256" key="1">
    <source>
        <dbReference type="SAM" id="MobiDB-lite"/>
    </source>
</evidence>
<organism evidence="2 3">
    <name type="scientific">Acropora cervicornis</name>
    <name type="common">Staghorn coral</name>
    <dbReference type="NCBI Taxonomy" id="6130"/>
    <lineage>
        <taxon>Eukaryota</taxon>
        <taxon>Metazoa</taxon>
        <taxon>Cnidaria</taxon>
        <taxon>Anthozoa</taxon>
        <taxon>Hexacorallia</taxon>
        <taxon>Scleractinia</taxon>
        <taxon>Astrocoeniina</taxon>
        <taxon>Acroporidae</taxon>
        <taxon>Acropora</taxon>
    </lineage>
</organism>
<proteinExistence type="predicted"/>
<accession>A0AAD9USF3</accession>
<feature type="region of interest" description="Disordered" evidence="1">
    <location>
        <begin position="89"/>
        <end position="110"/>
    </location>
</feature>
<feature type="compositionally biased region" description="Basic and acidic residues" evidence="1">
    <location>
        <begin position="89"/>
        <end position="102"/>
    </location>
</feature>
<comment type="caution">
    <text evidence="2">The sequence shown here is derived from an EMBL/GenBank/DDBJ whole genome shotgun (WGS) entry which is preliminary data.</text>
</comment>
<reference evidence="2" key="1">
    <citation type="journal article" date="2023" name="G3 (Bethesda)">
        <title>Whole genome assembly and annotation of the endangered Caribbean coral Acropora cervicornis.</title>
        <authorList>
            <person name="Selwyn J.D."/>
            <person name="Vollmer S.V."/>
        </authorList>
    </citation>
    <scope>NUCLEOTIDE SEQUENCE</scope>
    <source>
        <strain evidence="2">K2</strain>
    </source>
</reference>
<evidence type="ECO:0000313" key="3">
    <source>
        <dbReference type="Proteomes" id="UP001249851"/>
    </source>
</evidence>
<name>A0AAD9USF3_ACRCE</name>
<dbReference type="Proteomes" id="UP001249851">
    <property type="component" value="Unassembled WGS sequence"/>
</dbReference>
<reference evidence="2" key="2">
    <citation type="journal article" date="2023" name="Science">
        <title>Genomic signatures of disease resistance in endangered staghorn corals.</title>
        <authorList>
            <person name="Vollmer S.V."/>
            <person name="Selwyn J.D."/>
            <person name="Despard B.A."/>
            <person name="Roesel C.L."/>
        </authorList>
    </citation>
    <scope>NUCLEOTIDE SEQUENCE</scope>
    <source>
        <strain evidence="2">K2</strain>
    </source>
</reference>
<dbReference type="AlphaFoldDB" id="A0AAD9USF3"/>
<keyword evidence="3" id="KW-1185">Reference proteome</keyword>
<sequence length="335" mass="38080">MSYRRGKCNDHPQSFPCLSVHRSLAVAIAFSLWLRKVNLQVKNTVRYINSRKEDNWLQENKAFGFAYSGTDLDEEDHCDSGCTTSFEGKRETAETEMNDLRPDVNGNDQDEPVLSNVENETSDQSFAQHNELNLYTSIKSPCKLKCNTFGVAGTFRLTDAVDAENNEGTKAKVSSTGETDNTYENEYLLIIGKNYDESVGLQSEVQGDEKTEKSNEMDDPQAVYENGYLEIIHREERTQIKETDFKFLENDKTDGPIEIDSSQPEYENGYLEVVHSDECHNSNESFRDVKSPRQDEAGYLIPIESFSTELKSQEEDYDVPLVRENILIGNYGKTS</sequence>
<gene>
    <name evidence="2" type="ORF">P5673_031959</name>
</gene>
<protein>
    <submittedName>
        <fullName evidence="2">Uncharacterized protein</fullName>
    </submittedName>
</protein>